<evidence type="ECO:0000256" key="2">
    <source>
        <dbReference type="SAM" id="Phobius"/>
    </source>
</evidence>
<dbReference type="Proteomes" id="UP000439903">
    <property type="component" value="Unassembled WGS sequence"/>
</dbReference>
<comment type="caution">
    <text evidence="3">The sequence shown here is derived from an EMBL/GenBank/DDBJ whole genome shotgun (WGS) entry which is preliminary data.</text>
</comment>
<feature type="transmembrane region" description="Helical" evidence="2">
    <location>
        <begin position="93"/>
        <end position="112"/>
    </location>
</feature>
<feature type="region of interest" description="Disordered" evidence="1">
    <location>
        <begin position="1"/>
        <end position="81"/>
    </location>
</feature>
<dbReference type="AlphaFoldDB" id="A0A8H4AZE1"/>
<evidence type="ECO:0000313" key="3">
    <source>
        <dbReference type="EMBL" id="KAF0546676.1"/>
    </source>
</evidence>
<gene>
    <name evidence="3" type="ORF">F8M41_001001</name>
</gene>
<feature type="compositionally biased region" description="Basic and acidic residues" evidence="1">
    <location>
        <begin position="12"/>
        <end position="21"/>
    </location>
</feature>
<keyword evidence="2" id="KW-1133">Transmembrane helix</keyword>
<feature type="compositionally biased region" description="Low complexity" evidence="1">
    <location>
        <begin position="44"/>
        <end position="61"/>
    </location>
</feature>
<feature type="compositionally biased region" description="Low complexity" evidence="1">
    <location>
        <begin position="26"/>
        <end position="37"/>
    </location>
</feature>
<keyword evidence="2" id="KW-0812">Transmembrane</keyword>
<sequence length="114" mass="12380">MVLSIHCQNNVMERKLKRDPFPKPQQPKGQAPKSPSSVTPLRPSPTLRPSTLQSSSTLQTSKETDAVPPPPPTIPTTLPVIDSSGIKSPAVNYNHVGLSLITGFMLYILLLLRS</sequence>
<name>A0A8H4AZE1_GIGMA</name>
<accession>A0A8H4AZE1</accession>
<dbReference type="EMBL" id="WTPW01000109">
    <property type="protein sequence ID" value="KAF0546676.1"/>
    <property type="molecule type" value="Genomic_DNA"/>
</dbReference>
<evidence type="ECO:0000256" key="1">
    <source>
        <dbReference type="SAM" id="MobiDB-lite"/>
    </source>
</evidence>
<proteinExistence type="predicted"/>
<reference evidence="3 4" key="1">
    <citation type="journal article" date="2019" name="Environ. Microbiol.">
        <title>At the nexus of three kingdoms: the genome of the mycorrhizal fungus Gigaspora margarita provides insights into plant, endobacterial and fungal interactions.</title>
        <authorList>
            <person name="Venice F."/>
            <person name="Ghignone S."/>
            <person name="Salvioli di Fossalunga A."/>
            <person name="Amselem J."/>
            <person name="Novero M."/>
            <person name="Xianan X."/>
            <person name="Sedzielewska Toro K."/>
            <person name="Morin E."/>
            <person name="Lipzen A."/>
            <person name="Grigoriev I.V."/>
            <person name="Henrissat B."/>
            <person name="Martin F.M."/>
            <person name="Bonfante P."/>
        </authorList>
    </citation>
    <scope>NUCLEOTIDE SEQUENCE [LARGE SCALE GENOMIC DNA]</scope>
    <source>
        <strain evidence="3 4">BEG34</strain>
    </source>
</reference>
<keyword evidence="4" id="KW-1185">Reference proteome</keyword>
<protein>
    <submittedName>
        <fullName evidence="3">Uncharacterized protein</fullName>
    </submittedName>
</protein>
<keyword evidence="2" id="KW-0472">Membrane</keyword>
<feature type="compositionally biased region" description="Polar residues" evidence="1">
    <location>
        <begin position="1"/>
        <end position="11"/>
    </location>
</feature>
<organism evidence="3 4">
    <name type="scientific">Gigaspora margarita</name>
    <dbReference type="NCBI Taxonomy" id="4874"/>
    <lineage>
        <taxon>Eukaryota</taxon>
        <taxon>Fungi</taxon>
        <taxon>Fungi incertae sedis</taxon>
        <taxon>Mucoromycota</taxon>
        <taxon>Glomeromycotina</taxon>
        <taxon>Glomeromycetes</taxon>
        <taxon>Diversisporales</taxon>
        <taxon>Gigasporaceae</taxon>
        <taxon>Gigaspora</taxon>
    </lineage>
</organism>
<evidence type="ECO:0000313" key="4">
    <source>
        <dbReference type="Proteomes" id="UP000439903"/>
    </source>
</evidence>